<gene>
    <name evidence="4" type="ORF">ALAG00032_LOCUS3797</name>
</gene>
<dbReference type="InterPro" id="IPR029021">
    <property type="entry name" value="Prot-tyrosine_phosphatase-like"/>
</dbReference>
<feature type="domain" description="Swiss Army Knife protein DSP-PTPase phosphatase" evidence="3">
    <location>
        <begin position="101"/>
        <end position="248"/>
    </location>
</feature>
<feature type="compositionally biased region" description="Basic and acidic residues" evidence="2">
    <location>
        <begin position="73"/>
        <end position="85"/>
    </location>
</feature>
<dbReference type="Pfam" id="PF22784">
    <property type="entry name" value="PTP-SAK"/>
    <property type="match status" value="1"/>
</dbReference>
<organism evidence="4">
    <name type="scientific">Aureoumbra lagunensis</name>
    <dbReference type="NCBI Taxonomy" id="44058"/>
    <lineage>
        <taxon>Eukaryota</taxon>
        <taxon>Sar</taxon>
        <taxon>Stramenopiles</taxon>
        <taxon>Ochrophyta</taxon>
        <taxon>Pelagophyceae</taxon>
        <taxon>Pelagomonadales</taxon>
        <taxon>Aureoumbra</taxon>
    </lineage>
</organism>
<name>A0A7S3NIH7_9STRA</name>
<dbReference type="SUPFAM" id="SSF52799">
    <property type="entry name" value="(Phosphotyrosine protein) phosphatases II"/>
    <property type="match status" value="1"/>
</dbReference>
<dbReference type="AlphaFoldDB" id="A0A7S3NIH7"/>
<feature type="region of interest" description="Disordered" evidence="2">
    <location>
        <begin position="63"/>
        <end position="87"/>
    </location>
</feature>
<dbReference type="GO" id="GO:0016791">
    <property type="term" value="F:phosphatase activity"/>
    <property type="evidence" value="ECO:0007669"/>
    <property type="project" value="UniProtKB-ARBA"/>
</dbReference>
<evidence type="ECO:0000259" key="3">
    <source>
        <dbReference type="Pfam" id="PF22784"/>
    </source>
</evidence>
<keyword evidence="1" id="KW-0378">Hydrolase</keyword>
<accession>A0A7S3NIH7</accession>
<evidence type="ECO:0000313" key="4">
    <source>
        <dbReference type="EMBL" id="CAE0363056.1"/>
    </source>
</evidence>
<dbReference type="EMBL" id="HBIJ01005373">
    <property type="protein sequence ID" value="CAE0363056.1"/>
    <property type="molecule type" value="Transcribed_RNA"/>
</dbReference>
<evidence type="ECO:0000256" key="1">
    <source>
        <dbReference type="ARBA" id="ARBA00022801"/>
    </source>
</evidence>
<sequence length="374" mass="42220">MNSEEDVPKLYKRVSEDSLRSPQSSMDSDDFDEIQSKGRPLAAPEAQSMGVIGKEFELHASPVRIPSTPNNQKNEEHLPPLEPMRKIGANPTRYCGPTDESNWAIPGRLMVGAFPGMIDDVENANLLKNILNQGITTFVCLQREYNPRARESDWRKGLALRPYFNSAVEICAELDPHRDLHFLHFGIQDCSVAEDSAVEAFARRLARRIRDTDQIIYLHCWGGHGRAGTITCLLFHLLYGLDDKTAMRRCQLVHDCRKIPINVGSPQTRTQCDQVSRIIHRWTKKQQSLTPPPPPPISVTPIVTPPKCSLHQPMLFDFDEEEEITDQPAFLPNIEEPIQTCVAPINKKQKAHSTTQKHRRGFLPRKTVLSAGAL</sequence>
<proteinExistence type="predicted"/>
<reference evidence="4" key="1">
    <citation type="submission" date="2021-01" db="EMBL/GenBank/DDBJ databases">
        <authorList>
            <person name="Corre E."/>
            <person name="Pelletier E."/>
            <person name="Niang G."/>
            <person name="Scheremetjew M."/>
            <person name="Finn R."/>
            <person name="Kale V."/>
            <person name="Holt S."/>
            <person name="Cochrane G."/>
            <person name="Meng A."/>
            <person name="Brown T."/>
            <person name="Cohen L."/>
        </authorList>
    </citation>
    <scope>NUCLEOTIDE SEQUENCE</scope>
    <source>
        <strain evidence="4">CCMP1510</strain>
    </source>
</reference>
<feature type="region of interest" description="Disordered" evidence="2">
    <location>
        <begin position="1"/>
        <end position="46"/>
    </location>
</feature>
<evidence type="ECO:0000256" key="2">
    <source>
        <dbReference type="SAM" id="MobiDB-lite"/>
    </source>
</evidence>
<dbReference type="Gene3D" id="3.90.190.10">
    <property type="entry name" value="Protein tyrosine phosphatase superfamily"/>
    <property type="match status" value="1"/>
</dbReference>
<feature type="compositionally biased region" description="Basic and acidic residues" evidence="2">
    <location>
        <begin position="1"/>
        <end position="19"/>
    </location>
</feature>
<dbReference type="InterPro" id="IPR057023">
    <property type="entry name" value="PTP-SAK"/>
</dbReference>
<protein>
    <recommendedName>
        <fullName evidence="3">Swiss Army Knife protein DSP-PTPase phosphatase domain-containing protein</fullName>
    </recommendedName>
</protein>